<feature type="transmembrane region" description="Helical" evidence="1">
    <location>
        <begin position="43"/>
        <end position="63"/>
    </location>
</feature>
<dbReference type="InterPro" id="IPR003675">
    <property type="entry name" value="Rce1/LyrA-like_dom"/>
</dbReference>
<dbReference type="EMBL" id="BAAATZ010000003">
    <property type="protein sequence ID" value="GAA2720307.1"/>
    <property type="molecule type" value="Genomic_DNA"/>
</dbReference>
<protein>
    <recommendedName>
        <fullName evidence="2">CAAX prenyl protease 2/Lysostaphin resistance protein A-like domain-containing protein</fullName>
    </recommendedName>
</protein>
<gene>
    <name evidence="3" type="ORF">GCM10010439_07930</name>
</gene>
<feature type="domain" description="CAAX prenyl protease 2/Lysostaphin resistance protein A-like" evidence="2">
    <location>
        <begin position="127"/>
        <end position="216"/>
    </location>
</feature>
<keyword evidence="4" id="KW-1185">Reference proteome</keyword>
<evidence type="ECO:0000256" key="1">
    <source>
        <dbReference type="SAM" id="Phobius"/>
    </source>
</evidence>
<reference evidence="3 4" key="1">
    <citation type="journal article" date="2019" name="Int. J. Syst. Evol. Microbiol.">
        <title>The Global Catalogue of Microorganisms (GCM) 10K type strain sequencing project: providing services to taxonomists for standard genome sequencing and annotation.</title>
        <authorList>
            <consortium name="The Broad Institute Genomics Platform"/>
            <consortium name="The Broad Institute Genome Sequencing Center for Infectious Disease"/>
            <person name="Wu L."/>
            <person name="Ma J."/>
        </authorList>
    </citation>
    <scope>NUCLEOTIDE SEQUENCE [LARGE SCALE GENOMIC DNA]</scope>
    <source>
        <strain evidence="3 4">JCM 8201</strain>
    </source>
</reference>
<organism evidence="3 4">
    <name type="scientific">Actinocorallia aurantiaca</name>
    <dbReference type="NCBI Taxonomy" id="46204"/>
    <lineage>
        <taxon>Bacteria</taxon>
        <taxon>Bacillati</taxon>
        <taxon>Actinomycetota</taxon>
        <taxon>Actinomycetes</taxon>
        <taxon>Streptosporangiales</taxon>
        <taxon>Thermomonosporaceae</taxon>
        <taxon>Actinocorallia</taxon>
    </lineage>
</organism>
<keyword evidence="1" id="KW-0472">Membrane</keyword>
<evidence type="ECO:0000259" key="2">
    <source>
        <dbReference type="Pfam" id="PF02517"/>
    </source>
</evidence>
<dbReference type="RefSeq" id="WP_344448743.1">
    <property type="nucleotide sequence ID" value="NZ_BAAATZ010000003.1"/>
</dbReference>
<dbReference type="Pfam" id="PF02517">
    <property type="entry name" value="Rce1-like"/>
    <property type="match status" value="1"/>
</dbReference>
<sequence length="239" mass="25260">MTLALSLALVAYLLLASPVLGKRAYDRLAAARAADPGVYRRMFGLWCAELWLLAATALVIVVLSSDLGPADLGLTLTEPLGDTLGTVSGFLIVGAVSTYILPRFMKGRPVPGQGNVVHLMPHTRTEHWYAAGLSVTAGITEEIVYRGLLIAVGMSVFGLDQKTAAAAALAVFAIGHLYQGWHGMVMVTLAGLGLTLLYLRTGSLLLPILLHILIDLRGLVLLAPKPKPQPQPQPVGLAA</sequence>
<proteinExistence type="predicted"/>
<keyword evidence="1" id="KW-0812">Transmembrane</keyword>
<accession>A0ABN3U056</accession>
<name>A0ABN3U056_9ACTN</name>
<evidence type="ECO:0000313" key="4">
    <source>
        <dbReference type="Proteomes" id="UP001501842"/>
    </source>
</evidence>
<feature type="transmembrane region" description="Helical" evidence="1">
    <location>
        <begin position="84"/>
        <end position="101"/>
    </location>
</feature>
<evidence type="ECO:0000313" key="3">
    <source>
        <dbReference type="EMBL" id="GAA2720307.1"/>
    </source>
</evidence>
<comment type="caution">
    <text evidence="3">The sequence shown here is derived from an EMBL/GenBank/DDBJ whole genome shotgun (WGS) entry which is preliminary data.</text>
</comment>
<dbReference type="Proteomes" id="UP001501842">
    <property type="component" value="Unassembled WGS sequence"/>
</dbReference>
<keyword evidence="1" id="KW-1133">Transmembrane helix</keyword>